<keyword evidence="3 6" id="KW-0812">Transmembrane</keyword>
<dbReference type="EMBL" id="SNYI01000001">
    <property type="protein sequence ID" value="TDQ32571.1"/>
    <property type="molecule type" value="Genomic_DNA"/>
</dbReference>
<keyword evidence="8" id="KW-1185">Reference proteome</keyword>
<dbReference type="InterPro" id="IPR006696">
    <property type="entry name" value="DUF423"/>
</dbReference>
<name>A0A4V3D409_9FLAO</name>
<feature type="transmembrane region" description="Helical" evidence="6">
    <location>
        <begin position="24"/>
        <end position="47"/>
    </location>
</feature>
<proteinExistence type="inferred from homology"/>
<dbReference type="Pfam" id="PF04241">
    <property type="entry name" value="DUF423"/>
    <property type="match status" value="1"/>
</dbReference>
<feature type="transmembrane region" description="Helical" evidence="6">
    <location>
        <begin position="68"/>
        <end position="86"/>
    </location>
</feature>
<comment type="similarity">
    <text evidence="2">Belongs to the UPF0382 family.</text>
</comment>
<protein>
    <submittedName>
        <fullName evidence="7">Uncharacterized membrane protein YgdD (TMEM256/DUF423 family)</fullName>
    </submittedName>
</protein>
<feature type="transmembrane region" description="Helical" evidence="6">
    <location>
        <begin position="92"/>
        <end position="111"/>
    </location>
</feature>
<gene>
    <name evidence="7" type="ORF">CLV82_0404</name>
</gene>
<evidence type="ECO:0000313" key="7">
    <source>
        <dbReference type="EMBL" id="TDQ32571.1"/>
    </source>
</evidence>
<organism evidence="7 8">
    <name type="scientific">Zeaxanthinibacter enoshimensis</name>
    <dbReference type="NCBI Taxonomy" id="392009"/>
    <lineage>
        <taxon>Bacteria</taxon>
        <taxon>Pseudomonadati</taxon>
        <taxon>Bacteroidota</taxon>
        <taxon>Flavobacteriia</taxon>
        <taxon>Flavobacteriales</taxon>
        <taxon>Flavobacteriaceae</taxon>
        <taxon>Zeaxanthinibacter</taxon>
    </lineage>
</organism>
<accession>A0A4V3D409</accession>
<dbReference type="AlphaFoldDB" id="A0A4V3D409"/>
<evidence type="ECO:0000256" key="2">
    <source>
        <dbReference type="ARBA" id="ARBA00009694"/>
    </source>
</evidence>
<evidence type="ECO:0000313" key="8">
    <source>
        <dbReference type="Proteomes" id="UP000295468"/>
    </source>
</evidence>
<keyword evidence="5 6" id="KW-0472">Membrane</keyword>
<sequence length="151" mass="16483">MPKPGEESPELSGRNCILLKNGNMILLVQVTAALLGMLGVVFGAFGAHRLKNRLDATAMKNFETGVKYQFYHALLLLMLGFNLGFNSPMETYMAYCFIAGTILFSFSIYALALGARIGKDRNYLGIVTPIGGLLLVAGWGLLLYSFVDHIV</sequence>
<comment type="subcellular location">
    <subcellularLocation>
        <location evidence="1">Membrane</location>
        <topology evidence="1">Multi-pass membrane protein</topology>
    </subcellularLocation>
</comment>
<dbReference type="Proteomes" id="UP000295468">
    <property type="component" value="Unassembled WGS sequence"/>
</dbReference>
<evidence type="ECO:0000256" key="5">
    <source>
        <dbReference type="ARBA" id="ARBA00023136"/>
    </source>
</evidence>
<feature type="transmembrane region" description="Helical" evidence="6">
    <location>
        <begin position="123"/>
        <end position="147"/>
    </location>
</feature>
<evidence type="ECO:0000256" key="1">
    <source>
        <dbReference type="ARBA" id="ARBA00004141"/>
    </source>
</evidence>
<evidence type="ECO:0000256" key="3">
    <source>
        <dbReference type="ARBA" id="ARBA00022692"/>
    </source>
</evidence>
<evidence type="ECO:0000256" key="4">
    <source>
        <dbReference type="ARBA" id="ARBA00022989"/>
    </source>
</evidence>
<keyword evidence="4 6" id="KW-1133">Transmembrane helix</keyword>
<reference evidence="7 8" key="1">
    <citation type="submission" date="2019-03" db="EMBL/GenBank/DDBJ databases">
        <title>Genomic Encyclopedia of Archaeal and Bacterial Type Strains, Phase II (KMG-II): from individual species to whole genera.</title>
        <authorList>
            <person name="Goeker M."/>
        </authorList>
    </citation>
    <scope>NUCLEOTIDE SEQUENCE [LARGE SCALE GENOMIC DNA]</scope>
    <source>
        <strain evidence="7 8">DSM 18435</strain>
    </source>
</reference>
<dbReference type="GO" id="GO:0005886">
    <property type="term" value="C:plasma membrane"/>
    <property type="evidence" value="ECO:0007669"/>
    <property type="project" value="TreeGrafter"/>
</dbReference>
<comment type="caution">
    <text evidence="7">The sequence shown here is derived from an EMBL/GenBank/DDBJ whole genome shotgun (WGS) entry which is preliminary data.</text>
</comment>
<evidence type="ECO:0000256" key="6">
    <source>
        <dbReference type="SAM" id="Phobius"/>
    </source>
</evidence>
<dbReference type="PANTHER" id="PTHR43461:SF1">
    <property type="entry name" value="TRANSMEMBRANE PROTEIN 256"/>
    <property type="match status" value="1"/>
</dbReference>
<dbReference type="PANTHER" id="PTHR43461">
    <property type="entry name" value="TRANSMEMBRANE PROTEIN 256"/>
    <property type="match status" value="1"/>
</dbReference>